<comment type="function">
    <text evidence="14 18">Bifunctional enzyme that catalyzes the epimerization of the S- and R-forms of NAD(P)HX and the dehydration of the S-form of NAD(P)HX at the expense of ADP, which is converted to AMP. This allows the repair of both epimers of NAD(P)HX, a damaged form of NAD(P)H that is a result of enzymatic or heat-dependent hydration.</text>
</comment>
<sequence length="477" mass="49484">MTPLYLSGALRKLEADHTGDNPSLMALAGAAIADWLLERYRGCRFGLLIGPGNNGGDALVSTRHLLDAGQAVHCIVPRQRSSGSPQDAALLATPGLQVSRTAELADCDVIVDGLFGLGLRTLDQSMIDWLLSVDALGKPVIAIDVPSGLDADRGIPKPYALRATHTLSMLGLKPGYYTAEGRDFCGEIHDFALLPHTAPRPAADAQLIDGRPSCTQLVRRHASHKGTHGTLAIFGGSTGMTGAALLAGRMAVRAGAGKVQLGVLDQTLGVDPLQPELMIRSATELQADPGLDLAVIGPGLGQSAAASSLLEHLLKSTLPLLLDADALNLVAAKPETRQLLRERTAPSLITPHPAEAGRLLGLSTQSIQIDRLDAAKRLGEQLNTSVLLKGSGTICADAAGLSINASGNGALGSAGQGDLLSGLIAALWVQGMPAIDAARLGAFVHGQAADEWRASNPNGLGLCASELIDPIRHLLNQ</sequence>
<dbReference type="RefSeq" id="WP_189461563.1">
    <property type="nucleotide sequence ID" value="NZ_BMYO01000008.1"/>
</dbReference>
<feature type="binding site" evidence="17">
    <location>
        <position position="299"/>
    </location>
    <ligand>
        <name>(6S)-NADPHX</name>
        <dbReference type="ChEBI" id="CHEBI:64076"/>
    </ligand>
</feature>
<feature type="binding site" evidence="17">
    <location>
        <position position="418"/>
    </location>
    <ligand>
        <name>(6S)-NADPHX</name>
        <dbReference type="ChEBI" id="CHEBI:64076"/>
    </ligand>
</feature>
<organism evidence="21 22">
    <name type="scientific">Jeongeupia chitinilytica</name>
    <dbReference type="NCBI Taxonomy" id="1041641"/>
    <lineage>
        <taxon>Bacteria</taxon>
        <taxon>Pseudomonadati</taxon>
        <taxon>Pseudomonadota</taxon>
        <taxon>Betaproteobacteria</taxon>
        <taxon>Neisseriales</taxon>
        <taxon>Chitinibacteraceae</taxon>
        <taxon>Jeongeupia</taxon>
    </lineage>
</organism>
<feature type="binding site" evidence="17">
    <location>
        <position position="243"/>
    </location>
    <ligand>
        <name>(6S)-NADPHX</name>
        <dbReference type="ChEBI" id="CHEBI:64076"/>
    </ligand>
</feature>
<evidence type="ECO:0000313" key="22">
    <source>
        <dbReference type="Proteomes" id="UP000604737"/>
    </source>
</evidence>
<comment type="similarity">
    <text evidence="4 18">In the C-terminal section; belongs to the NnrD/CARKD family.</text>
</comment>
<keyword evidence="12 17" id="KW-0456">Lyase</keyword>
<evidence type="ECO:0000256" key="17">
    <source>
        <dbReference type="HAMAP-Rule" id="MF_01965"/>
    </source>
</evidence>
<evidence type="ECO:0000256" key="7">
    <source>
        <dbReference type="ARBA" id="ARBA00022840"/>
    </source>
</evidence>
<comment type="cofactor">
    <cofactor evidence="17">
        <name>Mg(2+)</name>
        <dbReference type="ChEBI" id="CHEBI:18420"/>
    </cofactor>
</comment>
<dbReference type="Proteomes" id="UP000604737">
    <property type="component" value="Unassembled WGS sequence"/>
</dbReference>
<proteinExistence type="inferred from homology"/>
<keyword evidence="8 17" id="KW-0521">NADP</keyword>
<feature type="binding site" evidence="17">
    <location>
        <begin position="389"/>
        <end position="393"/>
    </location>
    <ligand>
        <name>AMP</name>
        <dbReference type="ChEBI" id="CHEBI:456215"/>
    </ligand>
</feature>
<keyword evidence="5 18" id="KW-0479">Metal-binding</keyword>
<evidence type="ECO:0000256" key="5">
    <source>
        <dbReference type="ARBA" id="ARBA00022723"/>
    </source>
</evidence>
<comment type="cofactor">
    <cofactor evidence="18">
        <name>K(+)</name>
        <dbReference type="ChEBI" id="CHEBI:29103"/>
    </cofactor>
    <text evidence="18">Binds 1 potassium ion per subunit.</text>
</comment>
<keyword evidence="10 17" id="KW-0520">NAD</keyword>
<comment type="catalytic activity">
    <reaction evidence="16 17 18">
        <text>(6S)-NADPHX + ADP = AMP + phosphate + NADPH + H(+)</text>
        <dbReference type="Rhea" id="RHEA:32235"/>
        <dbReference type="ChEBI" id="CHEBI:15378"/>
        <dbReference type="ChEBI" id="CHEBI:43474"/>
        <dbReference type="ChEBI" id="CHEBI:57783"/>
        <dbReference type="ChEBI" id="CHEBI:64076"/>
        <dbReference type="ChEBI" id="CHEBI:456215"/>
        <dbReference type="ChEBI" id="CHEBI:456216"/>
        <dbReference type="EC" id="4.2.1.136"/>
    </reaction>
</comment>
<dbReference type="EC" id="4.2.1.136" evidence="17"/>
<name>A0ABQ3H3Z8_9NEIS</name>
<comment type="similarity">
    <text evidence="17">Belongs to the NnrD/CARKD family.</text>
</comment>
<dbReference type="InterPro" id="IPR004443">
    <property type="entry name" value="YjeF_N_dom"/>
</dbReference>
<feature type="binding site" evidence="17">
    <location>
        <position position="417"/>
    </location>
    <ligand>
        <name>AMP</name>
        <dbReference type="ChEBI" id="CHEBI:456215"/>
    </ligand>
</feature>
<comment type="similarity">
    <text evidence="3 18">In the N-terminal section; belongs to the NnrE/AIBP family.</text>
</comment>
<comment type="caution">
    <text evidence="21">The sequence shown here is derived from an EMBL/GenBank/DDBJ whole genome shotgun (WGS) entry which is preliminary data.</text>
</comment>
<feature type="domain" description="YjeF N-terminal" evidence="20">
    <location>
        <begin position="6"/>
        <end position="199"/>
    </location>
</feature>
<dbReference type="PANTHER" id="PTHR12592">
    <property type="entry name" value="ATP-DEPENDENT (S)-NAD(P)H-HYDRATE DEHYDRATASE FAMILY MEMBER"/>
    <property type="match status" value="1"/>
</dbReference>
<reference evidence="22" key="1">
    <citation type="journal article" date="2019" name="Int. J. Syst. Evol. Microbiol.">
        <title>The Global Catalogue of Microorganisms (GCM) 10K type strain sequencing project: providing services to taxonomists for standard genome sequencing and annotation.</title>
        <authorList>
            <consortium name="The Broad Institute Genomics Platform"/>
            <consortium name="The Broad Institute Genome Sequencing Center for Infectious Disease"/>
            <person name="Wu L."/>
            <person name="Ma J."/>
        </authorList>
    </citation>
    <scope>NUCLEOTIDE SEQUENCE [LARGE SCALE GENOMIC DNA]</scope>
    <source>
        <strain evidence="22">KCTC 23701</strain>
    </source>
</reference>
<evidence type="ECO:0000256" key="9">
    <source>
        <dbReference type="ARBA" id="ARBA00022958"/>
    </source>
</evidence>
<keyword evidence="9 18" id="KW-0630">Potassium</keyword>
<dbReference type="EMBL" id="BMYO01000008">
    <property type="protein sequence ID" value="GHD66331.1"/>
    <property type="molecule type" value="Genomic_DNA"/>
</dbReference>
<keyword evidence="11 18" id="KW-0413">Isomerase</keyword>
<dbReference type="InterPro" id="IPR029056">
    <property type="entry name" value="Ribokinase-like"/>
</dbReference>
<comment type="catalytic activity">
    <reaction evidence="2 18">
        <text>(6R)-NADPHX = (6S)-NADPHX</text>
        <dbReference type="Rhea" id="RHEA:32227"/>
        <dbReference type="ChEBI" id="CHEBI:64076"/>
        <dbReference type="ChEBI" id="CHEBI:64077"/>
        <dbReference type="EC" id="5.1.99.6"/>
    </reaction>
</comment>
<dbReference type="PIRSF" id="PIRSF017184">
    <property type="entry name" value="Nnr"/>
    <property type="match status" value="1"/>
</dbReference>
<evidence type="ECO:0000259" key="20">
    <source>
        <dbReference type="PROSITE" id="PS51385"/>
    </source>
</evidence>
<evidence type="ECO:0000256" key="14">
    <source>
        <dbReference type="ARBA" id="ARBA00025153"/>
    </source>
</evidence>
<evidence type="ECO:0000256" key="1">
    <source>
        <dbReference type="ARBA" id="ARBA00000013"/>
    </source>
</evidence>
<evidence type="ECO:0000256" key="2">
    <source>
        <dbReference type="ARBA" id="ARBA00000909"/>
    </source>
</evidence>
<evidence type="ECO:0000256" key="13">
    <source>
        <dbReference type="ARBA" id="ARBA00023268"/>
    </source>
</evidence>
<evidence type="ECO:0000313" key="21">
    <source>
        <dbReference type="EMBL" id="GHD66331.1"/>
    </source>
</evidence>
<dbReference type="Gene3D" id="3.40.1190.20">
    <property type="match status" value="1"/>
</dbReference>
<dbReference type="Pfam" id="PF01256">
    <property type="entry name" value="Carb_kinase"/>
    <property type="match status" value="1"/>
</dbReference>
<dbReference type="PANTHER" id="PTHR12592:SF0">
    <property type="entry name" value="ATP-DEPENDENT (S)-NAD(P)H-HYDRATE DEHYDRATASE"/>
    <property type="match status" value="1"/>
</dbReference>
<comment type="function">
    <text evidence="17">Catalyzes the dehydration of the S-form of NAD(P)HX at the expense of ADP, which is converted to AMP. Together with NAD(P)HX epimerase, which catalyzes the epimerization of the S- and R-forms, the enzyme allows the repair of both epimers of NAD(P)HX, a damaged form of NAD(P)H that is a result of enzymatic or heat-dependent hydration.</text>
</comment>
<comment type="subunit">
    <text evidence="17">Homotetramer.</text>
</comment>
<dbReference type="PROSITE" id="PS51383">
    <property type="entry name" value="YJEF_C_3"/>
    <property type="match status" value="1"/>
</dbReference>
<dbReference type="HAMAP" id="MF_01965">
    <property type="entry name" value="NADHX_dehydratase"/>
    <property type="match status" value="1"/>
</dbReference>
<comment type="catalytic activity">
    <reaction evidence="15 17 18">
        <text>(6S)-NADHX + ADP = AMP + phosphate + NADH + H(+)</text>
        <dbReference type="Rhea" id="RHEA:32223"/>
        <dbReference type="ChEBI" id="CHEBI:15378"/>
        <dbReference type="ChEBI" id="CHEBI:43474"/>
        <dbReference type="ChEBI" id="CHEBI:57945"/>
        <dbReference type="ChEBI" id="CHEBI:64074"/>
        <dbReference type="ChEBI" id="CHEBI:456215"/>
        <dbReference type="ChEBI" id="CHEBI:456216"/>
        <dbReference type="EC" id="4.2.1.136"/>
    </reaction>
</comment>
<dbReference type="SUPFAM" id="SSF53613">
    <property type="entry name" value="Ribokinase-like"/>
    <property type="match status" value="1"/>
</dbReference>
<evidence type="ECO:0000256" key="6">
    <source>
        <dbReference type="ARBA" id="ARBA00022741"/>
    </source>
</evidence>
<keyword evidence="7 17" id="KW-0067">ATP-binding</keyword>
<evidence type="ECO:0000256" key="16">
    <source>
        <dbReference type="ARBA" id="ARBA00049209"/>
    </source>
</evidence>
<dbReference type="CDD" id="cd01171">
    <property type="entry name" value="YXKO-related"/>
    <property type="match status" value="1"/>
</dbReference>
<keyword evidence="13" id="KW-0511">Multifunctional enzyme</keyword>
<dbReference type="Pfam" id="PF03853">
    <property type="entry name" value="YjeF_N"/>
    <property type="match status" value="1"/>
</dbReference>
<dbReference type="NCBIfam" id="TIGR00196">
    <property type="entry name" value="yjeF_cterm"/>
    <property type="match status" value="1"/>
</dbReference>
<evidence type="ECO:0000256" key="12">
    <source>
        <dbReference type="ARBA" id="ARBA00023239"/>
    </source>
</evidence>
<evidence type="ECO:0000256" key="11">
    <source>
        <dbReference type="ARBA" id="ARBA00023235"/>
    </source>
</evidence>
<keyword evidence="6 17" id="KW-0547">Nucleotide-binding</keyword>
<evidence type="ECO:0000259" key="19">
    <source>
        <dbReference type="PROSITE" id="PS51383"/>
    </source>
</evidence>
<evidence type="ECO:0000256" key="3">
    <source>
        <dbReference type="ARBA" id="ARBA00006001"/>
    </source>
</evidence>
<evidence type="ECO:0000256" key="10">
    <source>
        <dbReference type="ARBA" id="ARBA00023027"/>
    </source>
</evidence>
<comment type="catalytic activity">
    <reaction evidence="1 18">
        <text>(6R)-NADHX = (6S)-NADHX</text>
        <dbReference type="Rhea" id="RHEA:32215"/>
        <dbReference type="ChEBI" id="CHEBI:64074"/>
        <dbReference type="ChEBI" id="CHEBI:64075"/>
        <dbReference type="EC" id="5.1.99.6"/>
    </reaction>
</comment>
<dbReference type="InterPro" id="IPR000631">
    <property type="entry name" value="CARKD"/>
</dbReference>
<accession>A0ABQ3H3Z8</accession>
<dbReference type="PROSITE" id="PS51385">
    <property type="entry name" value="YJEF_N"/>
    <property type="match status" value="1"/>
</dbReference>
<evidence type="ECO:0000256" key="4">
    <source>
        <dbReference type="ARBA" id="ARBA00009524"/>
    </source>
</evidence>
<feature type="binding site" evidence="17">
    <location>
        <position position="352"/>
    </location>
    <ligand>
        <name>(6S)-NADPHX</name>
        <dbReference type="ChEBI" id="CHEBI:64076"/>
    </ligand>
</feature>
<dbReference type="NCBIfam" id="TIGR00197">
    <property type="entry name" value="yjeF_nterm"/>
    <property type="match status" value="1"/>
</dbReference>
<evidence type="ECO:0000256" key="8">
    <source>
        <dbReference type="ARBA" id="ARBA00022857"/>
    </source>
</evidence>
<dbReference type="Gene3D" id="3.40.50.10260">
    <property type="entry name" value="YjeF N-terminal domain"/>
    <property type="match status" value="1"/>
</dbReference>
<evidence type="ECO:0000256" key="15">
    <source>
        <dbReference type="ARBA" id="ARBA00048238"/>
    </source>
</evidence>
<dbReference type="InterPro" id="IPR030677">
    <property type="entry name" value="Nnr"/>
</dbReference>
<protein>
    <recommendedName>
        <fullName evidence="17">ADP-dependent (S)-NAD(P)H-hydrate dehydratase</fullName>
        <ecNumber evidence="17">4.2.1.136</ecNumber>
    </recommendedName>
    <alternativeName>
        <fullName evidence="17">ADP-dependent NAD(P)HX dehydratase</fullName>
    </alternativeName>
</protein>
<feature type="domain" description="YjeF C-terminal" evidence="19">
    <location>
        <begin position="208"/>
        <end position="477"/>
    </location>
</feature>
<keyword evidence="22" id="KW-1185">Reference proteome</keyword>
<dbReference type="InterPro" id="IPR036652">
    <property type="entry name" value="YjeF_N_dom_sf"/>
</dbReference>
<evidence type="ECO:0000256" key="18">
    <source>
        <dbReference type="PIRNR" id="PIRNR017184"/>
    </source>
</evidence>
<gene>
    <name evidence="17" type="primary">nnrD</name>
    <name evidence="21" type="ORF">GCM10007350_28380</name>
</gene>
<dbReference type="SUPFAM" id="SSF64153">
    <property type="entry name" value="YjeF N-terminal domain-like"/>
    <property type="match status" value="1"/>
</dbReference>